<evidence type="ECO:0000313" key="2">
    <source>
        <dbReference type="EMBL" id="KKN58117.1"/>
    </source>
</evidence>
<dbReference type="EMBL" id="LAZR01000776">
    <property type="protein sequence ID" value="KKN58117.1"/>
    <property type="molecule type" value="Genomic_DNA"/>
</dbReference>
<keyword evidence="1" id="KW-1133">Transmembrane helix</keyword>
<feature type="transmembrane region" description="Helical" evidence="1">
    <location>
        <begin position="30"/>
        <end position="51"/>
    </location>
</feature>
<evidence type="ECO:0000256" key="1">
    <source>
        <dbReference type="SAM" id="Phobius"/>
    </source>
</evidence>
<reference evidence="2" key="1">
    <citation type="journal article" date="2015" name="Nature">
        <title>Complex archaea that bridge the gap between prokaryotes and eukaryotes.</title>
        <authorList>
            <person name="Spang A."/>
            <person name="Saw J.H."/>
            <person name="Jorgensen S.L."/>
            <person name="Zaremba-Niedzwiedzka K."/>
            <person name="Martijn J."/>
            <person name="Lind A.E."/>
            <person name="van Eijk R."/>
            <person name="Schleper C."/>
            <person name="Guy L."/>
            <person name="Ettema T.J."/>
        </authorList>
    </citation>
    <scope>NUCLEOTIDE SEQUENCE</scope>
</reference>
<keyword evidence="1" id="KW-0812">Transmembrane</keyword>
<feature type="transmembrane region" description="Helical" evidence="1">
    <location>
        <begin position="71"/>
        <end position="88"/>
    </location>
</feature>
<organism evidence="2">
    <name type="scientific">marine sediment metagenome</name>
    <dbReference type="NCBI Taxonomy" id="412755"/>
    <lineage>
        <taxon>unclassified sequences</taxon>
        <taxon>metagenomes</taxon>
        <taxon>ecological metagenomes</taxon>
    </lineage>
</organism>
<dbReference type="AlphaFoldDB" id="A0A0F9S780"/>
<proteinExistence type="predicted"/>
<sequence>MGKYFLIIGIFIPANKFFQLNKKQRSLVRFIKFTFGLTALLYILNEIIYFFPNINAFMDDHLIRLIELFSGFWVILFVFPFVVIIILVRRSIRKIKLNKNIANKRGIRKIIQKKSTTRIANAFLLMSVISLSGIYYTLNYPRTSEWTRYYFTDSQTDVFLFVGNYFNENPLYAEDILLVEKQDGVYIHFLSALIQVENLEKIYYTFDGNSTHYLNSTDYIEFKGDIEFMNVSYGLFNVKFTDTDFQTN</sequence>
<gene>
    <name evidence="2" type="ORF">LCGC14_0555500</name>
</gene>
<feature type="transmembrane region" description="Helical" evidence="1">
    <location>
        <begin position="119"/>
        <end position="138"/>
    </location>
</feature>
<protein>
    <submittedName>
        <fullName evidence="2">Uncharacterized protein</fullName>
    </submittedName>
</protein>
<keyword evidence="1" id="KW-0472">Membrane</keyword>
<dbReference type="InterPro" id="IPR018247">
    <property type="entry name" value="EF_Hand_1_Ca_BS"/>
</dbReference>
<name>A0A0F9S780_9ZZZZ</name>
<dbReference type="PROSITE" id="PS00018">
    <property type="entry name" value="EF_HAND_1"/>
    <property type="match status" value="1"/>
</dbReference>
<comment type="caution">
    <text evidence="2">The sequence shown here is derived from an EMBL/GenBank/DDBJ whole genome shotgun (WGS) entry which is preliminary data.</text>
</comment>
<accession>A0A0F9S780</accession>